<dbReference type="RefSeq" id="XP_065660742.1">
    <property type="nucleotide sequence ID" value="XM_065804670.1"/>
</dbReference>
<name>A0ABM4CGA3_HYDVU</name>
<dbReference type="PANTHER" id="PTHR15721">
    <property type="entry name" value="KIAA0586 PROTEIN"/>
    <property type="match status" value="1"/>
</dbReference>
<proteinExistence type="predicted"/>
<reference evidence="3 4" key="1">
    <citation type="submission" date="2025-05" db="UniProtKB">
        <authorList>
            <consortium name="RefSeq"/>
        </authorList>
    </citation>
    <scope>IDENTIFICATION</scope>
</reference>
<organism evidence="2 3">
    <name type="scientific">Hydra vulgaris</name>
    <name type="common">Hydra</name>
    <name type="synonym">Hydra attenuata</name>
    <dbReference type="NCBI Taxonomy" id="6087"/>
    <lineage>
        <taxon>Eukaryota</taxon>
        <taxon>Metazoa</taxon>
        <taxon>Cnidaria</taxon>
        <taxon>Hydrozoa</taxon>
        <taxon>Hydroidolina</taxon>
        <taxon>Anthoathecata</taxon>
        <taxon>Aplanulata</taxon>
        <taxon>Hydridae</taxon>
        <taxon>Hydra</taxon>
    </lineage>
</organism>
<feature type="coiled-coil region" evidence="1">
    <location>
        <begin position="1"/>
        <end position="80"/>
    </location>
</feature>
<evidence type="ECO:0000313" key="2">
    <source>
        <dbReference type="Proteomes" id="UP001652625"/>
    </source>
</evidence>
<evidence type="ECO:0000256" key="1">
    <source>
        <dbReference type="SAM" id="Coils"/>
    </source>
</evidence>
<gene>
    <name evidence="3 4 5 6" type="primary">LOC100214976</name>
</gene>
<dbReference type="RefSeq" id="XP_065660740.1">
    <property type="nucleotide sequence ID" value="XM_065804668.1"/>
</dbReference>
<accession>A0ABM4CGA3</accession>
<dbReference type="InterPro" id="IPR029246">
    <property type="entry name" value="TALPID3"/>
</dbReference>
<dbReference type="GeneID" id="100214976"/>
<evidence type="ECO:0000313" key="4">
    <source>
        <dbReference type="RefSeq" id="XP_065660740.1"/>
    </source>
</evidence>
<dbReference type="PANTHER" id="PTHR15721:SF2">
    <property type="entry name" value="PROTEIN TALPID3"/>
    <property type="match status" value="1"/>
</dbReference>
<keyword evidence="1" id="KW-0175">Coiled coil</keyword>
<sequence>MNRAAQVLKDVQEACKTLENNLNEIERRHKQLQDIGYLESSLNKKDDELMRIRKNVNKKIQEMESEIQLELQEKSKYLQKTEKKAKSSLYQRQRVLLHQRQSSSTENKTVTSHGAKHLQSNAFTSAVSNSKFKKTTEKNAQSKFSSKKVFDQFITQHLLGNQPQRAHLRSPSKSPLKVQQGGALKLANNVINDSIPIKISHNKENFHPQLNLSLNPAFHNCLINDNVLGTAIPLARPNQDPKCRLSLFYEPHSDEKKIKTNDLIKVKGPNVAVINMRSDSFSEIEPLSNIKSRLKAKVRQKIRNKLKISVQNLPNIDIDTSLFSSSSSISHITCITNNQSKDSNNENKESDIKDDLSYHFQAYDHIKDNTKEKIIDDESEKFLNDDGFLISGCQQVHKPKVENGPAFPPTHVQNQTLCNIPTLSSNQLKMHAQEWLEHELLSRIVLLNDKGTDPTLKEVADSIKVQSLFNEEEDNENPRDWIENIIGLKGLQMFVEAGIPIDSNLVDELIRSVLLDMLVAMYGHPPQFITDNSKNFKTINSIRTTPISTPICTPTPTKSSVASTLTVLVTPEKSISELSEQLKDNIENFEEPVLPDTINQNHSLVTIETPSSSICLTENEENYVETPEASLCIPEELNHTQVDTPKQTLSPVEALMKQESLSISKSSLYENKDASFGSHLKSVTEREQVVSISPVSINEKTSISTGTPTTSVGISTFEGISVGELLNPSHSEIYDGVSEGELGFPLGVKISNLLHEYPEDLKEYSCDTKMILKKMIGSCHSKTIEKKESVSKMTDFSIGECKEKSLGESFKSLNNNEYFEFDLSADLQKSAGEILYEMLIPPKKAPSNNTDDGKKIQLQSQIMHLDDNSTFKPTVKKNHIDSNNFLQYESTIRSEGEFNSNVQDKYTKNVYSTDDSTLIDDDLSQYELSS</sequence>
<evidence type="ECO:0000313" key="6">
    <source>
        <dbReference type="RefSeq" id="XP_065660742.1"/>
    </source>
</evidence>
<evidence type="ECO:0000313" key="5">
    <source>
        <dbReference type="RefSeq" id="XP_065660741.1"/>
    </source>
</evidence>
<protein>
    <submittedName>
        <fullName evidence="3 4">TALPID3 protein isoform X5</fullName>
    </submittedName>
</protein>
<dbReference type="RefSeq" id="XP_065660741.1">
    <property type="nucleotide sequence ID" value="XM_065804669.1"/>
</dbReference>
<evidence type="ECO:0000313" key="3">
    <source>
        <dbReference type="RefSeq" id="XP_065660739.1"/>
    </source>
</evidence>
<keyword evidence="2" id="KW-1185">Reference proteome</keyword>
<dbReference type="RefSeq" id="XP_065660739.1">
    <property type="nucleotide sequence ID" value="XM_065804667.1"/>
</dbReference>
<dbReference type="Proteomes" id="UP001652625">
    <property type="component" value="Chromosome 09"/>
</dbReference>
<dbReference type="Pfam" id="PF15324">
    <property type="entry name" value="TALPID3"/>
    <property type="match status" value="1"/>
</dbReference>